<dbReference type="Gene3D" id="3.30.9.10">
    <property type="entry name" value="D-Amino Acid Oxidase, subunit A, domain 2"/>
    <property type="match status" value="1"/>
</dbReference>
<name>A0A8H7AH07_9EURO</name>
<reference evidence="7" key="1">
    <citation type="submission" date="2020-02" db="EMBL/GenBank/DDBJ databases">
        <authorList>
            <person name="Palmer J.M."/>
        </authorList>
    </citation>
    <scope>NUCLEOTIDE SEQUENCE</scope>
    <source>
        <strain evidence="7">EPUS1.4</strain>
        <tissue evidence="7">Thallus</tissue>
    </source>
</reference>
<feature type="domain" description="FAD-binding" evidence="6">
    <location>
        <begin position="104"/>
        <end position="206"/>
    </location>
</feature>
<evidence type="ECO:0000313" key="7">
    <source>
        <dbReference type="EMBL" id="KAF7507274.1"/>
    </source>
</evidence>
<dbReference type="EMBL" id="JAACFV010000071">
    <property type="protein sequence ID" value="KAF7507274.1"/>
    <property type="molecule type" value="Genomic_DNA"/>
</dbReference>
<proteinExistence type="predicted"/>
<dbReference type="Proteomes" id="UP000606974">
    <property type="component" value="Unassembled WGS sequence"/>
</dbReference>
<dbReference type="InterPro" id="IPR050641">
    <property type="entry name" value="RIFMO-like"/>
</dbReference>
<comment type="cofactor">
    <cofactor evidence="1">
        <name>FAD</name>
        <dbReference type="ChEBI" id="CHEBI:57692"/>
    </cofactor>
</comment>
<dbReference type="OrthoDB" id="10016252at2759"/>
<dbReference type="PANTHER" id="PTHR43004:SF19">
    <property type="entry name" value="BINDING MONOOXYGENASE, PUTATIVE (JCVI)-RELATED"/>
    <property type="match status" value="1"/>
</dbReference>
<protein>
    <recommendedName>
        <fullName evidence="6">FAD-binding domain-containing protein</fullName>
    </recommendedName>
</protein>
<evidence type="ECO:0000256" key="2">
    <source>
        <dbReference type="ARBA" id="ARBA00022630"/>
    </source>
</evidence>
<evidence type="ECO:0000259" key="6">
    <source>
        <dbReference type="Pfam" id="PF01494"/>
    </source>
</evidence>
<evidence type="ECO:0000256" key="1">
    <source>
        <dbReference type="ARBA" id="ARBA00001974"/>
    </source>
</evidence>
<dbReference type="Gene3D" id="3.50.50.60">
    <property type="entry name" value="FAD/NAD(P)-binding domain"/>
    <property type="match status" value="1"/>
</dbReference>
<accession>A0A8H7AH07</accession>
<keyword evidence="2" id="KW-0285">Flavoprotein</keyword>
<keyword evidence="4" id="KW-0560">Oxidoreductase</keyword>
<dbReference type="InterPro" id="IPR002938">
    <property type="entry name" value="FAD-bd"/>
</dbReference>
<comment type="caution">
    <text evidence="7">The sequence shown here is derived from an EMBL/GenBank/DDBJ whole genome shotgun (WGS) entry which is preliminary data.</text>
</comment>
<organism evidence="7 8">
    <name type="scientific">Endocarpon pusillum</name>
    <dbReference type="NCBI Taxonomy" id="364733"/>
    <lineage>
        <taxon>Eukaryota</taxon>
        <taxon>Fungi</taxon>
        <taxon>Dikarya</taxon>
        <taxon>Ascomycota</taxon>
        <taxon>Pezizomycotina</taxon>
        <taxon>Eurotiomycetes</taxon>
        <taxon>Chaetothyriomycetidae</taxon>
        <taxon>Verrucariales</taxon>
        <taxon>Verrucariaceae</taxon>
        <taxon>Endocarpon</taxon>
    </lineage>
</organism>
<dbReference type="GO" id="GO:0071949">
    <property type="term" value="F:FAD binding"/>
    <property type="evidence" value="ECO:0007669"/>
    <property type="project" value="InterPro"/>
</dbReference>
<sequence length="298" mass="33862">MTLSGLKRPRRTARQSTFPPALWSGATEPPLQSEELSASPFEGYTWHDWRFLAINLRYDFTKYGYPAAHHVLDPEDWAVIVRASNVEEGLWRIATGIRPDIPVQEIEKHIPAKLERLLPGPWPLEYELVAVSPYWAHERVAKTYRSGRVIPCGDAVHINNPLTALGLTTGLVDVAVLSRLLPQAFTLEHASSWPRLLDKYSTLRRNDFVNRVQKICLEGKLRLHSTDAKFVAVREDFFNMLNKNPGFGNFVAGTMMERLPDDLDPSFLTRSTTTIANVFKTLGIIGRIIYWKIRASLL</sequence>
<dbReference type="AlphaFoldDB" id="A0A8H7AH07"/>
<evidence type="ECO:0000256" key="3">
    <source>
        <dbReference type="ARBA" id="ARBA00022827"/>
    </source>
</evidence>
<dbReference type="InterPro" id="IPR036188">
    <property type="entry name" value="FAD/NAD-bd_sf"/>
</dbReference>
<keyword evidence="3" id="KW-0274">FAD</keyword>
<dbReference type="PANTHER" id="PTHR43004">
    <property type="entry name" value="TRK SYSTEM POTASSIUM UPTAKE PROTEIN"/>
    <property type="match status" value="1"/>
</dbReference>
<feature type="region of interest" description="Disordered" evidence="5">
    <location>
        <begin position="1"/>
        <end position="31"/>
    </location>
</feature>
<keyword evidence="8" id="KW-1185">Reference proteome</keyword>
<evidence type="ECO:0000313" key="8">
    <source>
        <dbReference type="Proteomes" id="UP000606974"/>
    </source>
</evidence>
<evidence type="ECO:0000256" key="5">
    <source>
        <dbReference type="SAM" id="MobiDB-lite"/>
    </source>
</evidence>
<dbReference type="Pfam" id="PF01494">
    <property type="entry name" value="FAD_binding_3"/>
    <property type="match status" value="1"/>
</dbReference>
<gene>
    <name evidence="7" type="ORF">GJ744_010708</name>
</gene>
<dbReference type="GO" id="GO:0016709">
    <property type="term" value="F:oxidoreductase activity, acting on paired donors, with incorporation or reduction of molecular oxygen, NAD(P)H as one donor, and incorporation of one atom of oxygen"/>
    <property type="evidence" value="ECO:0007669"/>
    <property type="project" value="UniProtKB-ARBA"/>
</dbReference>
<evidence type="ECO:0000256" key="4">
    <source>
        <dbReference type="ARBA" id="ARBA00023002"/>
    </source>
</evidence>
<dbReference type="SUPFAM" id="SSF51905">
    <property type="entry name" value="FAD/NAD(P)-binding domain"/>
    <property type="match status" value="1"/>
</dbReference>